<dbReference type="SUPFAM" id="SSF51197">
    <property type="entry name" value="Clavaminate synthase-like"/>
    <property type="match status" value="1"/>
</dbReference>
<evidence type="ECO:0000313" key="3">
    <source>
        <dbReference type="Proteomes" id="UP001230188"/>
    </source>
</evidence>
<name>A0AAD7XQ87_9STRA</name>
<dbReference type="PROSITE" id="PS51184">
    <property type="entry name" value="JMJC"/>
    <property type="match status" value="1"/>
</dbReference>
<protein>
    <recommendedName>
        <fullName evidence="1">JmjC domain-containing protein</fullName>
    </recommendedName>
</protein>
<accession>A0AAD7XQ87</accession>
<comment type="caution">
    <text evidence="2">The sequence shown here is derived from an EMBL/GenBank/DDBJ whole genome shotgun (WGS) entry which is preliminary data.</text>
</comment>
<dbReference type="AlphaFoldDB" id="A0AAD7XQ87"/>
<dbReference type="EMBL" id="JAQMWT010000029">
    <property type="protein sequence ID" value="KAJ8613425.1"/>
    <property type="molecule type" value="Genomic_DNA"/>
</dbReference>
<sequence>MGHKFNGNGVWMKLDPCEGRAEAVGPATGHHKARLTIDFGELNPAEGEENRRSRRRVTSRELKKVAGGARAILHGGTQESECVLFENPRDVVLLEPPVSVQDETPGFWVLSCEVKLRPVSSASEERWLVVCYSKPGDSSHVCVLAQRGRQVLGVWCGASQRWSPCSPFCELSGLAAKREWIDVRARGSWVSGDDPGRTTFWINGVMVGTAPLAIRLPICGLGNVAPEGRLDRMQVVGRLRRLELRAGGLDVEAPAETPWSSPGQHPDFASVMRSRALSPHGEEEAFATAVSNAKRGNAIWVPYSAVETAAERVRHFAIDEARHACAFKFRSEVFELGPPGPELERLARAAGASAAMRELMSSTQMSTLFAPAGRDPSGVGGQGTSLDFKAFVAAATECDRVRPVGDKDDVATLAERASVVGLWSNAPKVTEWKPDWLRSSGEPRLGTPRAWDPANWLTHLELRRRHVFRPKLAMMLSGALTAHHRDNFGAWTWIKVIGGEQLFACWSMADGDASDRLRDRDDDDENEDQRFDWAAFVALPSARLVVLRAGDFFLLRPGTYHRVLTLQTKLQLFGEFIWGESFLDSLESVIADSQRPSCLHACDTTISMTDVFYVGLVSEINAAVLRATGEDRKHLRKALQILHCSTGTRDRRAKLQALRWVHPDCMAVIVRYLRLDVDTACQHLVHLQI</sequence>
<dbReference type="Proteomes" id="UP001230188">
    <property type="component" value="Unassembled WGS sequence"/>
</dbReference>
<evidence type="ECO:0000259" key="1">
    <source>
        <dbReference type="PROSITE" id="PS51184"/>
    </source>
</evidence>
<keyword evidence="3" id="KW-1185">Reference proteome</keyword>
<proteinExistence type="predicted"/>
<reference evidence="2" key="1">
    <citation type="submission" date="2023-01" db="EMBL/GenBank/DDBJ databases">
        <title>Metagenome sequencing of chrysophaentin producing Chrysophaeum taylorii.</title>
        <authorList>
            <person name="Davison J."/>
            <person name="Bewley C."/>
        </authorList>
    </citation>
    <scope>NUCLEOTIDE SEQUENCE</scope>
    <source>
        <strain evidence="2">NIES-1699</strain>
    </source>
</reference>
<gene>
    <name evidence="2" type="ORF">CTAYLR_002295</name>
</gene>
<evidence type="ECO:0000313" key="2">
    <source>
        <dbReference type="EMBL" id="KAJ8613425.1"/>
    </source>
</evidence>
<organism evidence="2 3">
    <name type="scientific">Chrysophaeum taylorii</name>
    <dbReference type="NCBI Taxonomy" id="2483200"/>
    <lineage>
        <taxon>Eukaryota</taxon>
        <taxon>Sar</taxon>
        <taxon>Stramenopiles</taxon>
        <taxon>Ochrophyta</taxon>
        <taxon>Pelagophyceae</taxon>
        <taxon>Pelagomonadales</taxon>
        <taxon>Pelagomonadaceae</taxon>
        <taxon>Chrysophaeum</taxon>
    </lineage>
</organism>
<feature type="domain" description="JmjC" evidence="1">
    <location>
        <begin position="415"/>
        <end position="593"/>
    </location>
</feature>
<dbReference type="InterPro" id="IPR003347">
    <property type="entry name" value="JmjC_dom"/>
</dbReference>